<evidence type="ECO:0000313" key="1">
    <source>
        <dbReference type="EMBL" id="MBX52373.1"/>
    </source>
</evidence>
<reference evidence="1" key="1">
    <citation type="submission" date="2018-02" db="EMBL/GenBank/DDBJ databases">
        <title>Rhizophora mucronata_Transcriptome.</title>
        <authorList>
            <person name="Meera S.P."/>
            <person name="Sreeshan A."/>
            <person name="Augustine A."/>
        </authorList>
    </citation>
    <scope>NUCLEOTIDE SEQUENCE</scope>
    <source>
        <tissue evidence="1">Leaf</tissue>
    </source>
</reference>
<organism evidence="1">
    <name type="scientific">Rhizophora mucronata</name>
    <name type="common">Asiatic mangrove</name>
    <dbReference type="NCBI Taxonomy" id="61149"/>
    <lineage>
        <taxon>Eukaryota</taxon>
        <taxon>Viridiplantae</taxon>
        <taxon>Streptophyta</taxon>
        <taxon>Embryophyta</taxon>
        <taxon>Tracheophyta</taxon>
        <taxon>Spermatophyta</taxon>
        <taxon>Magnoliopsida</taxon>
        <taxon>eudicotyledons</taxon>
        <taxon>Gunneridae</taxon>
        <taxon>Pentapetalae</taxon>
        <taxon>rosids</taxon>
        <taxon>fabids</taxon>
        <taxon>Malpighiales</taxon>
        <taxon>Rhizophoraceae</taxon>
        <taxon>Rhizophora</taxon>
    </lineage>
</organism>
<name>A0A2P2PCF3_RHIMU</name>
<accession>A0A2P2PCF3</accession>
<protein>
    <submittedName>
        <fullName evidence="1">Uncharacterized protein</fullName>
    </submittedName>
</protein>
<sequence length="37" mass="4123">MVLCCGFGLKEAEVVVVKARDNNLGKGCSYRDRLLHK</sequence>
<dbReference type="EMBL" id="GGEC01071889">
    <property type="protein sequence ID" value="MBX52373.1"/>
    <property type="molecule type" value="Transcribed_RNA"/>
</dbReference>
<proteinExistence type="predicted"/>
<dbReference type="AlphaFoldDB" id="A0A2P2PCF3"/>